<evidence type="ECO:0000313" key="2">
    <source>
        <dbReference type="EMBL" id="KAG4422753.1"/>
    </source>
</evidence>
<gene>
    <name evidence="2" type="ORF">IFR04_004101</name>
</gene>
<reference evidence="2" key="1">
    <citation type="submission" date="2021-02" db="EMBL/GenBank/DDBJ databases">
        <title>Genome sequence Cadophora malorum strain M34.</title>
        <authorList>
            <person name="Stefanovic E."/>
            <person name="Vu D."/>
            <person name="Scully C."/>
            <person name="Dijksterhuis J."/>
            <person name="Roader J."/>
            <person name="Houbraken J."/>
        </authorList>
    </citation>
    <scope>NUCLEOTIDE SEQUENCE</scope>
    <source>
        <strain evidence="2">M34</strain>
    </source>
</reference>
<dbReference type="Proteomes" id="UP000664132">
    <property type="component" value="Unassembled WGS sequence"/>
</dbReference>
<name>A0A8H8BTA2_9HELO</name>
<dbReference type="InterPro" id="IPR000719">
    <property type="entry name" value="Prot_kinase_dom"/>
</dbReference>
<dbReference type="SUPFAM" id="SSF56112">
    <property type="entry name" value="Protein kinase-like (PK-like)"/>
    <property type="match status" value="1"/>
</dbReference>
<dbReference type="SMART" id="SM00220">
    <property type="entry name" value="S_TKc"/>
    <property type="match status" value="1"/>
</dbReference>
<evidence type="ECO:0000313" key="3">
    <source>
        <dbReference type="Proteomes" id="UP000664132"/>
    </source>
</evidence>
<dbReference type="InterPro" id="IPR011009">
    <property type="entry name" value="Kinase-like_dom_sf"/>
</dbReference>
<dbReference type="OrthoDB" id="1046782at2759"/>
<keyword evidence="3" id="KW-1185">Reference proteome</keyword>
<comment type="caution">
    <text evidence="2">The sequence shown here is derived from an EMBL/GenBank/DDBJ whole genome shotgun (WGS) entry which is preliminary data.</text>
</comment>
<dbReference type="CDD" id="cd00180">
    <property type="entry name" value="PKc"/>
    <property type="match status" value="1"/>
</dbReference>
<accession>A0A8H8BTA2</accession>
<evidence type="ECO:0000259" key="1">
    <source>
        <dbReference type="PROSITE" id="PS50011"/>
    </source>
</evidence>
<dbReference type="Gene3D" id="1.10.510.10">
    <property type="entry name" value="Transferase(Phosphotransferase) domain 1"/>
    <property type="match status" value="2"/>
</dbReference>
<organism evidence="2 3">
    <name type="scientific">Cadophora malorum</name>
    <dbReference type="NCBI Taxonomy" id="108018"/>
    <lineage>
        <taxon>Eukaryota</taxon>
        <taxon>Fungi</taxon>
        <taxon>Dikarya</taxon>
        <taxon>Ascomycota</taxon>
        <taxon>Pezizomycotina</taxon>
        <taxon>Leotiomycetes</taxon>
        <taxon>Helotiales</taxon>
        <taxon>Ploettnerulaceae</taxon>
        <taxon>Cadophora</taxon>
    </lineage>
</organism>
<dbReference type="GO" id="GO:0004674">
    <property type="term" value="F:protein serine/threonine kinase activity"/>
    <property type="evidence" value="ECO:0007669"/>
    <property type="project" value="TreeGrafter"/>
</dbReference>
<dbReference type="EMBL" id="JAFJYH010000044">
    <property type="protein sequence ID" value="KAG4422753.1"/>
    <property type="molecule type" value="Genomic_DNA"/>
</dbReference>
<feature type="domain" description="Protein kinase" evidence="1">
    <location>
        <begin position="13"/>
        <end position="304"/>
    </location>
</feature>
<dbReference type="PANTHER" id="PTHR24359">
    <property type="entry name" value="SERINE/THREONINE-PROTEIN KINASE SBK1"/>
    <property type="match status" value="1"/>
</dbReference>
<dbReference type="PANTHER" id="PTHR24359:SF1">
    <property type="entry name" value="INHIBITOR OF NUCLEAR FACTOR KAPPA-B KINASE EPSILON SUBUNIT HOMOLOG 1-RELATED"/>
    <property type="match status" value="1"/>
</dbReference>
<dbReference type="GO" id="GO:0005524">
    <property type="term" value="F:ATP binding"/>
    <property type="evidence" value="ECO:0007669"/>
    <property type="project" value="InterPro"/>
</dbReference>
<dbReference type="PROSITE" id="PS50011">
    <property type="entry name" value="PROTEIN_KINASE_DOM"/>
    <property type="match status" value="1"/>
</dbReference>
<protein>
    <recommendedName>
        <fullName evidence="1">Protein kinase domain-containing protein</fullName>
    </recommendedName>
</protein>
<dbReference type="AlphaFoldDB" id="A0A8H8BTA2"/>
<dbReference type="Pfam" id="PF00069">
    <property type="entry name" value="Pkinase"/>
    <property type="match status" value="1"/>
</dbReference>
<sequence>MENGTILPFVEDPIQSFGIAGGGYGEVRAVRIHPSHQNLVESDSNPKKGPIIAIKVLHERDPEAFRREVEMLTPLTIRCNHPHIIKLLATYEYQSKYHLIFPFARENLRSSWKSHQAIHWNRGTLLWMIEQLVGLTSGLNTIHEFRTGRTAPLRPESPNREATVSRTSREGQLLGIKAGEKKFGRHGDIKPENILVMGQGANSLGFLQLADMGLSRFHRLDSRSKVDHITVNGSATYVPPELALKNMVNRKCDIWSLGCVVLEFIIKVSFLLFSPSLFLFLLFPSSFQVEVICPGRVFVKDRLF</sequence>
<proteinExistence type="predicted"/>